<dbReference type="PANTHER" id="PTHR43774">
    <property type="entry name" value="PEPTIDE METHIONINE SULFOXIDE REDUCTASE"/>
    <property type="match status" value="1"/>
</dbReference>
<dbReference type="Pfam" id="PF01641">
    <property type="entry name" value="SelR"/>
    <property type="match status" value="1"/>
</dbReference>
<comment type="caution">
    <text evidence="7">Lacks conserved residue(s) required for the propagation of feature annotation.</text>
</comment>
<dbReference type="GO" id="GO:0008113">
    <property type="term" value="F:peptide-methionine (S)-S-oxide reductase activity"/>
    <property type="evidence" value="ECO:0007669"/>
    <property type="project" value="UniProtKB-UniRule"/>
</dbReference>
<gene>
    <name evidence="8 11" type="primary">msrA</name>
    <name evidence="7" type="synonym">msrB</name>
    <name evidence="11" type="ORF">METESE_10650</name>
</gene>
<dbReference type="InterPro" id="IPR002569">
    <property type="entry name" value="Met_Sox_Rdtase_MsrA_dom"/>
</dbReference>
<evidence type="ECO:0000256" key="8">
    <source>
        <dbReference type="HAMAP-Rule" id="MF_01401"/>
    </source>
</evidence>
<evidence type="ECO:0000256" key="9">
    <source>
        <dbReference type="SAM" id="MobiDB-lite"/>
    </source>
</evidence>
<comment type="function">
    <text evidence="3 8">Has an important function as a repair enzyme for proteins that have been inactivated by oxidation. Catalyzes the reversible oxidation-reduction of methionine sulfoxide in proteins to methionine.</text>
</comment>
<feature type="region of interest" description="Disordered" evidence="9">
    <location>
        <begin position="26"/>
        <end position="46"/>
    </location>
</feature>
<comment type="catalytic activity">
    <reaction evidence="6 8">
        <text>[thioredoxin]-disulfide + L-methionine + H2O = L-methionine (S)-S-oxide + [thioredoxin]-dithiol</text>
        <dbReference type="Rhea" id="RHEA:19993"/>
        <dbReference type="Rhea" id="RHEA-COMP:10698"/>
        <dbReference type="Rhea" id="RHEA-COMP:10700"/>
        <dbReference type="ChEBI" id="CHEBI:15377"/>
        <dbReference type="ChEBI" id="CHEBI:29950"/>
        <dbReference type="ChEBI" id="CHEBI:50058"/>
        <dbReference type="ChEBI" id="CHEBI:57844"/>
        <dbReference type="ChEBI" id="CHEBI:58772"/>
        <dbReference type="EC" id="1.8.4.11"/>
    </reaction>
</comment>
<dbReference type="SUPFAM" id="SSF51316">
    <property type="entry name" value="Mss4-like"/>
    <property type="match status" value="1"/>
</dbReference>
<dbReference type="InterPro" id="IPR011057">
    <property type="entry name" value="Mss4-like_sf"/>
</dbReference>
<evidence type="ECO:0000256" key="4">
    <source>
        <dbReference type="ARBA" id="ARBA00047806"/>
    </source>
</evidence>
<dbReference type="EC" id="1.8.4.11" evidence="8"/>
<comment type="similarity">
    <text evidence="7">Belongs to the MsrB Met sulfoxide reductase family.</text>
</comment>
<reference evidence="11" key="1">
    <citation type="journal article" date="2023" name="Int. J. Syst. Evol. Microbiol.">
        <title>Mesoterricola silvestris gen. nov., sp. nov., Mesoterricola sediminis sp. nov., Geothrix oryzae sp. nov., Geothrix edaphica sp. nov., Geothrix rubra sp. nov., and Geothrix limicola sp. nov., six novel members of Acidobacteriota isolated from soils.</title>
        <authorList>
            <person name="Itoh H."/>
            <person name="Sugisawa Y."/>
            <person name="Mise K."/>
            <person name="Xu Z."/>
            <person name="Kuniyasu M."/>
            <person name="Ushijima N."/>
            <person name="Kawano K."/>
            <person name="Kobayashi E."/>
            <person name="Shiratori Y."/>
            <person name="Masuda Y."/>
            <person name="Senoo K."/>
        </authorList>
    </citation>
    <scope>NUCLEOTIDE SEQUENCE</scope>
    <source>
        <strain evidence="11">W786</strain>
    </source>
</reference>
<dbReference type="PANTHER" id="PTHR43774:SF1">
    <property type="entry name" value="PEPTIDE METHIONINE SULFOXIDE REDUCTASE MSRA 2"/>
    <property type="match status" value="1"/>
</dbReference>
<keyword evidence="2" id="KW-0511">Multifunctional enzyme</keyword>
<dbReference type="HAMAP" id="MF_01400">
    <property type="entry name" value="MsrB"/>
    <property type="match status" value="1"/>
</dbReference>
<dbReference type="NCBIfam" id="TIGR00401">
    <property type="entry name" value="msrA"/>
    <property type="match status" value="1"/>
</dbReference>
<feature type="domain" description="MsrB" evidence="10">
    <location>
        <begin position="44"/>
        <end position="166"/>
    </location>
</feature>
<feature type="active site" evidence="8">
    <location>
        <position position="198"/>
    </location>
</feature>
<dbReference type="EC" id="1.8.4.12" evidence="7"/>
<evidence type="ECO:0000313" key="11">
    <source>
        <dbReference type="EMBL" id="BDU76107.1"/>
    </source>
</evidence>
<dbReference type="Gene3D" id="3.30.1060.10">
    <property type="entry name" value="Peptide methionine sulphoxide reductase MsrA"/>
    <property type="match status" value="1"/>
</dbReference>
<dbReference type="NCBIfam" id="NF004042">
    <property type="entry name" value="PRK05550.1"/>
    <property type="match status" value="1"/>
</dbReference>
<dbReference type="RefSeq" id="WP_316411225.1">
    <property type="nucleotide sequence ID" value="NZ_AP027081.1"/>
</dbReference>
<evidence type="ECO:0000256" key="2">
    <source>
        <dbReference type="ARBA" id="ARBA00023268"/>
    </source>
</evidence>
<proteinExistence type="inferred from homology"/>
<evidence type="ECO:0000259" key="10">
    <source>
        <dbReference type="PROSITE" id="PS51790"/>
    </source>
</evidence>
<dbReference type="NCBIfam" id="TIGR00357">
    <property type="entry name" value="peptide-methionine (R)-S-oxide reductase MsrB"/>
    <property type="match status" value="1"/>
</dbReference>
<evidence type="ECO:0000313" key="12">
    <source>
        <dbReference type="Proteomes" id="UP001228113"/>
    </source>
</evidence>
<dbReference type="Pfam" id="PF01625">
    <property type="entry name" value="PMSR"/>
    <property type="match status" value="1"/>
</dbReference>
<dbReference type="AlphaFoldDB" id="A0AA48GR95"/>
<dbReference type="InterPro" id="IPR036509">
    <property type="entry name" value="Met_Sox_Rdtase_MsrA_sf"/>
</dbReference>
<evidence type="ECO:0000256" key="7">
    <source>
        <dbReference type="HAMAP-Rule" id="MF_01400"/>
    </source>
</evidence>
<dbReference type="KEGG" id="msea:METESE_10650"/>
<name>A0AA48GR95_9BACT</name>
<feature type="active site" description="Nucleophile" evidence="7">
    <location>
        <position position="155"/>
    </location>
</feature>
<comment type="catalytic activity">
    <reaction evidence="5 7">
        <text>L-methionyl-[protein] + [thioredoxin]-disulfide + H2O = L-methionyl-(R)-S-oxide-[protein] + [thioredoxin]-dithiol</text>
        <dbReference type="Rhea" id="RHEA:24164"/>
        <dbReference type="Rhea" id="RHEA-COMP:10698"/>
        <dbReference type="Rhea" id="RHEA-COMP:10700"/>
        <dbReference type="Rhea" id="RHEA-COMP:12313"/>
        <dbReference type="Rhea" id="RHEA-COMP:12314"/>
        <dbReference type="ChEBI" id="CHEBI:15377"/>
        <dbReference type="ChEBI" id="CHEBI:16044"/>
        <dbReference type="ChEBI" id="CHEBI:29950"/>
        <dbReference type="ChEBI" id="CHEBI:45764"/>
        <dbReference type="ChEBI" id="CHEBI:50058"/>
        <dbReference type="EC" id="1.8.4.12"/>
    </reaction>
</comment>
<dbReference type="PROSITE" id="PS51790">
    <property type="entry name" value="MSRB"/>
    <property type="match status" value="1"/>
</dbReference>
<dbReference type="GO" id="GO:0033743">
    <property type="term" value="F:peptide-methionine (R)-S-oxide reductase activity"/>
    <property type="evidence" value="ECO:0007669"/>
    <property type="project" value="UniProtKB-UniRule"/>
</dbReference>
<dbReference type="Proteomes" id="UP001228113">
    <property type="component" value="Chromosome"/>
</dbReference>
<sequence length="351" mass="39035">MAIPRKAILGFLILGLGVLGAMALPGGRPGDQRREARVEGRESKEELRKRLTPEQYRVTQEAGTEAPFTGEYWNTKADGIYVDVVSGEPLFSSKDKFDAGCGWPSFTRPLEAGEIAERRDDSHGMVRTEVRSRTAGSHLGHVFDDGPAPTGQRYCINSAALRFVPASELEAQGYAKYLPLFGLVPSRRTEVATLAGGCFWGMEELFREKPGVLSTRVGYTGGTTDHPVYEQVKTGRTGHAESLEVTFDPAKLSYEDLLKFFFTLHDPTTPNRQGNDIGTQYRSAIFVHDAAQRKTAERVKALVEASGKWGRPLTTEIVEARTFWPAEDYHQKYLEKHPGGYTCHYVRPLSF</sequence>
<protein>
    <recommendedName>
        <fullName evidence="7 8">Multifunctional fusion protein</fullName>
    </recommendedName>
    <domain>
        <recommendedName>
            <fullName evidence="8">Peptide methionine sulfoxide reductase MsrA</fullName>
            <shortName evidence="8">Protein-methionine-S-oxide reductase</shortName>
            <ecNumber evidence="8">1.8.4.11</ecNumber>
        </recommendedName>
        <alternativeName>
            <fullName evidence="8">Peptide-methionine (S)-S-oxide reductase</fullName>
            <shortName evidence="8">Peptide Met(O) reductase</shortName>
        </alternativeName>
    </domain>
    <domain>
        <recommendedName>
            <fullName evidence="7">Peptide methionine sulfoxide reductase MsrB</fullName>
            <ecNumber evidence="7">1.8.4.12</ecNumber>
        </recommendedName>
        <alternativeName>
            <fullName evidence="7">Peptide-methionine (R)-S-oxide reductase</fullName>
        </alternativeName>
    </domain>
</protein>
<keyword evidence="12" id="KW-1185">Reference proteome</keyword>
<evidence type="ECO:0000256" key="3">
    <source>
        <dbReference type="ARBA" id="ARBA00024679"/>
    </source>
</evidence>
<keyword evidence="1 7" id="KW-0560">Oxidoreductase</keyword>
<dbReference type="SUPFAM" id="SSF55068">
    <property type="entry name" value="Peptide methionine sulfoxide reductase"/>
    <property type="match status" value="1"/>
</dbReference>
<accession>A0AA48GR95</accession>
<dbReference type="Gene3D" id="2.170.150.20">
    <property type="entry name" value="Peptide methionine sulfoxide reductase"/>
    <property type="match status" value="1"/>
</dbReference>
<dbReference type="InterPro" id="IPR002579">
    <property type="entry name" value="Met_Sox_Rdtase_MsrB_dom"/>
</dbReference>
<comment type="similarity">
    <text evidence="8">Belongs to the MsrA Met sulfoxide reductase family.</text>
</comment>
<dbReference type="FunFam" id="2.170.150.20:FF:000003">
    <property type="entry name" value="Peptide methionine sulfoxide reductase MsrB"/>
    <property type="match status" value="1"/>
</dbReference>
<evidence type="ECO:0000256" key="1">
    <source>
        <dbReference type="ARBA" id="ARBA00023002"/>
    </source>
</evidence>
<comment type="catalytic activity">
    <reaction evidence="4 8">
        <text>L-methionyl-[protein] + [thioredoxin]-disulfide + H2O = L-methionyl-(S)-S-oxide-[protein] + [thioredoxin]-dithiol</text>
        <dbReference type="Rhea" id="RHEA:14217"/>
        <dbReference type="Rhea" id="RHEA-COMP:10698"/>
        <dbReference type="Rhea" id="RHEA-COMP:10700"/>
        <dbReference type="Rhea" id="RHEA-COMP:12313"/>
        <dbReference type="Rhea" id="RHEA-COMP:12315"/>
        <dbReference type="ChEBI" id="CHEBI:15377"/>
        <dbReference type="ChEBI" id="CHEBI:16044"/>
        <dbReference type="ChEBI" id="CHEBI:29950"/>
        <dbReference type="ChEBI" id="CHEBI:44120"/>
        <dbReference type="ChEBI" id="CHEBI:50058"/>
        <dbReference type="EC" id="1.8.4.11"/>
    </reaction>
</comment>
<organism evidence="11 12">
    <name type="scientific">Mesoterricola sediminis</name>
    <dbReference type="NCBI Taxonomy" id="2927980"/>
    <lineage>
        <taxon>Bacteria</taxon>
        <taxon>Pseudomonadati</taxon>
        <taxon>Acidobacteriota</taxon>
        <taxon>Holophagae</taxon>
        <taxon>Holophagales</taxon>
        <taxon>Holophagaceae</taxon>
        <taxon>Mesoterricola</taxon>
    </lineage>
</organism>
<evidence type="ECO:0000256" key="6">
    <source>
        <dbReference type="ARBA" id="ARBA00048782"/>
    </source>
</evidence>
<feature type="compositionally biased region" description="Basic and acidic residues" evidence="9">
    <location>
        <begin position="30"/>
        <end position="46"/>
    </location>
</feature>
<dbReference type="EMBL" id="AP027081">
    <property type="protein sequence ID" value="BDU76107.1"/>
    <property type="molecule type" value="Genomic_DNA"/>
</dbReference>
<dbReference type="HAMAP" id="MF_01401">
    <property type="entry name" value="MsrA"/>
    <property type="match status" value="1"/>
</dbReference>
<evidence type="ECO:0000256" key="5">
    <source>
        <dbReference type="ARBA" id="ARBA00048488"/>
    </source>
</evidence>